<proteinExistence type="predicted"/>
<name>A0AA36B9G2_OCTVU</name>
<accession>A0AA36B9G2</accession>
<sequence>MNLSCTSYKIAHKMTQRGKPFSDGNFIKECMTEVGNDLRPEKVDLLASISLSGSSTVRRTEELGENIGLKVRENVKNVLYSLVLYKSTDLRLPDALSMRSVGKTDIFCALKPVVSALNFIRGHALNHRQFQAFLEEIDFEFCDLPYHTAVRWLNCDNVFSRFL</sequence>
<dbReference type="Proteomes" id="UP001162480">
    <property type="component" value="Chromosome 11"/>
</dbReference>
<dbReference type="EMBL" id="OX597824">
    <property type="protein sequence ID" value="CAI9730336.1"/>
    <property type="molecule type" value="Genomic_DNA"/>
</dbReference>
<evidence type="ECO:0000313" key="2">
    <source>
        <dbReference type="Proteomes" id="UP001162480"/>
    </source>
</evidence>
<evidence type="ECO:0000313" key="1">
    <source>
        <dbReference type="EMBL" id="CAI9730336.1"/>
    </source>
</evidence>
<keyword evidence="2" id="KW-1185">Reference proteome</keyword>
<dbReference type="AlphaFoldDB" id="A0AA36B9G2"/>
<dbReference type="PANTHER" id="PTHR45913">
    <property type="entry name" value="EPM2A-INTERACTING PROTEIN 1"/>
    <property type="match status" value="1"/>
</dbReference>
<dbReference type="PANTHER" id="PTHR45913:SF21">
    <property type="entry name" value="DUF4371 DOMAIN-CONTAINING PROTEIN"/>
    <property type="match status" value="1"/>
</dbReference>
<reference evidence="1" key="1">
    <citation type="submission" date="2023-08" db="EMBL/GenBank/DDBJ databases">
        <authorList>
            <person name="Alioto T."/>
            <person name="Alioto T."/>
            <person name="Gomez Garrido J."/>
        </authorList>
    </citation>
    <scope>NUCLEOTIDE SEQUENCE</scope>
</reference>
<organism evidence="1 2">
    <name type="scientific">Octopus vulgaris</name>
    <name type="common">Common octopus</name>
    <dbReference type="NCBI Taxonomy" id="6645"/>
    <lineage>
        <taxon>Eukaryota</taxon>
        <taxon>Metazoa</taxon>
        <taxon>Spiralia</taxon>
        <taxon>Lophotrochozoa</taxon>
        <taxon>Mollusca</taxon>
        <taxon>Cephalopoda</taxon>
        <taxon>Coleoidea</taxon>
        <taxon>Octopodiformes</taxon>
        <taxon>Octopoda</taxon>
        <taxon>Incirrata</taxon>
        <taxon>Octopodidae</taxon>
        <taxon>Octopus</taxon>
    </lineage>
</organism>
<protein>
    <submittedName>
        <fullName evidence="1">Uncharacterized protein</fullName>
    </submittedName>
</protein>
<gene>
    <name evidence="1" type="ORF">OCTVUL_1B028225</name>
</gene>